<sequence>MDARSYTAEERRAANQVWAAAGAYGFEPLFLARNTDGTIDFYMNCVVGLVHKYYGDDLLRDLFATWDGDLRESQLDDLTWLYLESAVYLLELPRRPVLSELRRAHADYFFGIQYKLSRQEWMAKNQLVYTMQADRWRTVQGRHPPVMTPYESRLAEALSPSQPPQPGQLKGELLGLFARFALFDGKIRHKVGLHLHLEGLLASLATKTLPTQMIKTDRLTVEHSGSVEAGGSGPTADKRLAHITLRQNAAEDRAYIESCFGRSLYPPERLRKAEQALCTGAHLGCRLWFSSGVPSPEQAPTPEAKHLAEQAQLQADRNRAYYAKNRALHRSVVLRLTEQIRNCILVHQQPNARIARSGALDPERVWRAPLLNDSRVFRCAEEENQPSFTVDLLLDASASRLHCQEVIAAQGTILAQSLAACGIPVRVSSFCSLRGYTVLRVLKGFTDKSLQGIDQYFASGWNRDGLALRAAGDLVSFDPGPAPRHLLILLTDASPNDSRRVPPSPEQPLGCDYGGSYGVDDAAAEVRTLRRKGLRVSAVFMGEDSSSHDAERIYGKNLARIRGMDQLARAAGRLIQNEIRELGD</sequence>
<dbReference type="SUPFAM" id="SSF53300">
    <property type="entry name" value="vWA-like"/>
    <property type="match status" value="1"/>
</dbReference>
<dbReference type="RefSeq" id="WP_098925093.1">
    <property type="nucleotide sequence ID" value="NZ_CP023819.1"/>
</dbReference>
<evidence type="ECO:0000313" key="2">
    <source>
        <dbReference type="Proteomes" id="UP000223709"/>
    </source>
</evidence>
<dbReference type="PANTHER" id="PTHR41248:SF1">
    <property type="entry name" value="NORD PROTEIN"/>
    <property type="match status" value="1"/>
</dbReference>
<reference evidence="1 2" key="1">
    <citation type="submission" date="2017-10" db="EMBL/GenBank/DDBJ databases">
        <title>Complete Genome Sequence of Faecalibacterium prausnitzii isolated from the gut of healthy adult Indian.</title>
        <authorList>
            <person name="Bag S."/>
            <person name="Ghosh T.S."/>
            <person name="Das B."/>
        </authorList>
    </citation>
    <scope>NUCLEOTIDE SEQUENCE [LARGE SCALE GENOMIC DNA]</scope>
    <source>
        <strain evidence="1 2">Indica</strain>
    </source>
</reference>
<dbReference type="PANTHER" id="PTHR41248">
    <property type="entry name" value="NORD PROTEIN"/>
    <property type="match status" value="1"/>
</dbReference>
<gene>
    <name evidence="1" type="ORF">CRH10_13375</name>
</gene>
<dbReference type="AlphaFoldDB" id="A0A291TDC9"/>
<organism evidence="1 2">
    <name type="scientific">Faecalibacterium prausnitzii</name>
    <dbReference type="NCBI Taxonomy" id="853"/>
    <lineage>
        <taxon>Bacteria</taxon>
        <taxon>Bacillati</taxon>
        <taxon>Bacillota</taxon>
        <taxon>Clostridia</taxon>
        <taxon>Eubacteriales</taxon>
        <taxon>Oscillospiraceae</taxon>
        <taxon>Faecalibacterium</taxon>
    </lineage>
</organism>
<evidence type="ECO:0008006" key="3">
    <source>
        <dbReference type="Google" id="ProtNLM"/>
    </source>
</evidence>
<evidence type="ECO:0000313" key="1">
    <source>
        <dbReference type="EMBL" id="ATL91204.1"/>
    </source>
</evidence>
<proteinExistence type="predicted"/>
<dbReference type="EMBL" id="CP023819">
    <property type="protein sequence ID" value="ATL91204.1"/>
    <property type="molecule type" value="Genomic_DNA"/>
</dbReference>
<accession>A0A291TDC9</accession>
<protein>
    <recommendedName>
        <fullName evidence="3">VWFA domain-containing protein</fullName>
    </recommendedName>
</protein>
<dbReference type="InterPro" id="IPR036465">
    <property type="entry name" value="vWFA_dom_sf"/>
</dbReference>
<dbReference type="Proteomes" id="UP000223709">
    <property type="component" value="Chromosome"/>
</dbReference>
<name>A0A291TDC9_9FIRM</name>
<dbReference type="InterPro" id="IPR051928">
    <property type="entry name" value="NorD/CobT"/>
</dbReference>
<dbReference type="Gene3D" id="3.40.50.410">
    <property type="entry name" value="von Willebrand factor, type A domain"/>
    <property type="match status" value="1"/>
</dbReference>